<evidence type="ECO:0000313" key="1">
    <source>
        <dbReference type="EMBL" id="MFD2582341.1"/>
    </source>
</evidence>
<accession>A0ABW5MHR1</accession>
<gene>
    <name evidence="1" type="ORF">ACFSR6_07570</name>
</gene>
<dbReference type="RefSeq" id="WP_379077103.1">
    <property type="nucleotide sequence ID" value="NZ_JBHULL010000007.1"/>
</dbReference>
<organism evidence="1 2">
    <name type="scientific">Pedobacter vanadiisoli</name>
    <dbReference type="NCBI Taxonomy" id="1761975"/>
    <lineage>
        <taxon>Bacteria</taxon>
        <taxon>Pseudomonadati</taxon>
        <taxon>Bacteroidota</taxon>
        <taxon>Sphingobacteriia</taxon>
        <taxon>Sphingobacteriales</taxon>
        <taxon>Sphingobacteriaceae</taxon>
        <taxon>Pedobacter</taxon>
    </lineage>
</organism>
<dbReference type="InterPro" id="IPR026341">
    <property type="entry name" value="T9SS_type_B"/>
</dbReference>
<protein>
    <submittedName>
        <fullName evidence="1">Gliding motility-associated C-terminal domain-containing protein</fullName>
    </submittedName>
</protein>
<proteinExistence type="predicted"/>
<name>A0ABW5MHR1_9SPHI</name>
<dbReference type="Pfam" id="PF13585">
    <property type="entry name" value="CHU_C"/>
    <property type="match status" value="1"/>
</dbReference>
<dbReference type="NCBIfam" id="TIGR04131">
    <property type="entry name" value="Bac_Flav_CTERM"/>
    <property type="match status" value="1"/>
</dbReference>
<comment type="caution">
    <text evidence="1">The sequence shown here is derived from an EMBL/GenBank/DDBJ whole genome shotgun (WGS) entry which is preliminary data.</text>
</comment>
<keyword evidence="2" id="KW-1185">Reference proteome</keyword>
<evidence type="ECO:0000313" key="2">
    <source>
        <dbReference type="Proteomes" id="UP001597461"/>
    </source>
</evidence>
<dbReference type="Proteomes" id="UP001597461">
    <property type="component" value="Unassembled WGS sequence"/>
</dbReference>
<dbReference type="EMBL" id="JBHULL010000007">
    <property type="protein sequence ID" value="MFD2582341.1"/>
    <property type="molecule type" value="Genomic_DNA"/>
</dbReference>
<reference evidence="2" key="1">
    <citation type="journal article" date="2019" name="Int. J. Syst. Evol. Microbiol.">
        <title>The Global Catalogue of Microorganisms (GCM) 10K type strain sequencing project: providing services to taxonomists for standard genome sequencing and annotation.</title>
        <authorList>
            <consortium name="The Broad Institute Genomics Platform"/>
            <consortium name="The Broad Institute Genome Sequencing Center for Infectious Disease"/>
            <person name="Wu L."/>
            <person name="Ma J."/>
        </authorList>
    </citation>
    <scope>NUCLEOTIDE SEQUENCE [LARGE SCALE GENOMIC DNA]</scope>
    <source>
        <strain evidence="2">KCTC 42866</strain>
    </source>
</reference>
<sequence>MKYNRYLVLFVACILLQIKGKTTYAQTIDLPYTLNAASGSSIVNEFMFDYSFAEMVLVDTYSSGQFLLSQGFLQPYYIAIPFLTDVKARNNIITPNNDGKNDFFTVQGLGNYPGSVLSIYDRAGRLIYRATDYKNDWNGTFNGKQLFEDSYYYVIDLGKSKGLIRGFISIVRDDRQ</sequence>